<evidence type="ECO:0000256" key="4">
    <source>
        <dbReference type="PROSITE-ProRule" id="PRU00723"/>
    </source>
</evidence>
<feature type="compositionally biased region" description="Low complexity" evidence="5">
    <location>
        <begin position="553"/>
        <end position="562"/>
    </location>
</feature>
<dbReference type="GO" id="GO:0000209">
    <property type="term" value="P:protein polyubiquitination"/>
    <property type="evidence" value="ECO:0007669"/>
    <property type="project" value="InterPro"/>
</dbReference>
<dbReference type="InterPro" id="IPR000571">
    <property type="entry name" value="Znf_CCCH"/>
</dbReference>
<feature type="domain" description="C3H1-type" evidence="6">
    <location>
        <begin position="91"/>
        <end position="118"/>
    </location>
</feature>
<dbReference type="GO" id="GO:0008270">
    <property type="term" value="F:zinc ion binding"/>
    <property type="evidence" value="ECO:0007669"/>
    <property type="project" value="UniProtKB-KW"/>
</dbReference>
<dbReference type="PROSITE" id="PS50103">
    <property type="entry name" value="ZF_C3H1"/>
    <property type="match status" value="2"/>
</dbReference>
<name>A0AAN6NQ62_9PEZI</name>
<keyword evidence="1 4" id="KW-0479">Metal-binding</keyword>
<protein>
    <recommendedName>
        <fullName evidence="6">C3H1-type domain-containing protein</fullName>
    </recommendedName>
</protein>
<feature type="compositionally biased region" description="Polar residues" evidence="5">
    <location>
        <begin position="339"/>
        <end position="355"/>
    </location>
</feature>
<feature type="compositionally biased region" description="Low complexity" evidence="5">
    <location>
        <begin position="619"/>
        <end position="634"/>
    </location>
</feature>
<accession>A0AAN6NQ62</accession>
<keyword evidence="8" id="KW-1185">Reference proteome</keyword>
<dbReference type="Gene3D" id="4.10.1000.10">
    <property type="entry name" value="Zinc finger, CCCH-type"/>
    <property type="match status" value="1"/>
</dbReference>
<feature type="compositionally biased region" description="Acidic residues" evidence="5">
    <location>
        <begin position="572"/>
        <end position="592"/>
    </location>
</feature>
<feature type="region of interest" description="Disordered" evidence="5">
    <location>
        <begin position="519"/>
        <end position="667"/>
    </location>
</feature>
<evidence type="ECO:0000313" key="8">
    <source>
        <dbReference type="Proteomes" id="UP001303222"/>
    </source>
</evidence>
<feature type="compositionally biased region" description="Gly residues" evidence="5">
    <location>
        <begin position="606"/>
        <end position="618"/>
    </location>
</feature>
<feature type="region of interest" description="Disordered" evidence="5">
    <location>
        <begin position="409"/>
        <end position="450"/>
    </location>
</feature>
<dbReference type="GO" id="GO:0061630">
    <property type="term" value="F:ubiquitin protein ligase activity"/>
    <property type="evidence" value="ECO:0007669"/>
    <property type="project" value="InterPro"/>
</dbReference>
<feature type="compositionally biased region" description="Polar residues" evidence="5">
    <location>
        <begin position="14"/>
        <end position="30"/>
    </location>
</feature>
<dbReference type="InterPro" id="IPR036855">
    <property type="entry name" value="Znf_CCCH_sf"/>
</dbReference>
<dbReference type="SUPFAM" id="SSF90229">
    <property type="entry name" value="CCCH zinc finger"/>
    <property type="match status" value="1"/>
</dbReference>
<feature type="region of interest" description="Disordered" evidence="5">
    <location>
        <begin position="332"/>
        <end position="355"/>
    </location>
</feature>
<sequence length="667" mass="69052">MSAANGAAVAADYRSQSHMRSGSLNINPNQAGPGAAPTMITSPLPGGQVPGAHRFDHSRSPPNTSHVPCKFFRQGACQAGSACPFSHDLSAAAETVCKYFAKGNCKFGPKCANIHVLPDGRRVNYGKGGVTIGAPPVALGARVNPNTYHQPSNSALTNSFLHADPVPPYSASAYGHPDEQYAHQPGQNGAGNGIPTIDTTYTPTTAFGSPRADEDVAGRFGLGVSPAPRGLSVLDAPLPASFDSNGISHAARYGPFPSSVPERFGLESSSLGMSVARDVNTSRTLLALRSSAFGGTDNISQSLLSGDGFANSPPTHSSAAFYGSSLGGEEIGFGRRPMHSNSTRFSKPRLLSQSVPHDRDWDSDLIFDNEEDYVPAELANELLTPAERARRGSSTATVRGFDAPLDSTGLDATKFGSPISQSPSRWGSLFQRQKEEEEREKLESNGGSGSLSFMPIAGRSLKHPPSAFGHVGSPLRNSSLASAFVSEDPNRQGSLTGESLSALTQQFQRSKISEDASIISSSPRGLHPNLGRNGASGAGVIGKERGDSMQRHISSNSISSTSGRFTTPIINEDNEGEEEGEFVFTMEEEDDTTQAGQNQKRNGSGSPLGNGSSLGNGGSSSPWGSYAGAAAGSGLAAGGGDGGANGDESKGQNGQNGVSKVGAVGAK</sequence>
<feature type="compositionally biased region" description="Basic and acidic residues" evidence="5">
    <location>
        <begin position="432"/>
        <end position="443"/>
    </location>
</feature>
<evidence type="ECO:0000313" key="7">
    <source>
        <dbReference type="EMBL" id="KAK3948973.1"/>
    </source>
</evidence>
<dbReference type="EMBL" id="MU859235">
    <property type="protein sequence ID" value="KAK3948973.1"/>
    <property type="molecule type" value="Genomic_DNA"/>
</dbReference>
<reference evidence="7" key="2">
    <citation type="submission" date="2023-06" db="EMBL/GenBank/DDBJ databases">
        <authorList>
            <consortium name="Lawrence Berkeley National Laboratory"/>
            <person name="Mondo S.J."/>
            <person name="Hensen N."/>
            <person name="Bonometti L."/>
            <person name="Westerberg I."/>
            <person name="Brannstrom I.O."/>
            <person name="Guillou S."/>
            <person name="Cros-Aarteil S."/>
            <person name="Calhoun S."/>
            <person name="Haridas S."/>
            <person name="Kuo A."/>
            <person name="Pangilinan J."/>
            <person name="Riley R."/>
            <person name="Labutti K."/>
            <person name="Andreopoulos B."/>
            <person name="Lipzen A."/>
            <person name="Chen C."/>
            <person name="Yanf M."/>
            <person name="Daum C."/>
            <person name="Ng V."/>
            <person name="Clum A."/>
            <person name="Steindorff A."/>
            <person name="Ohm R."/>
            <person name="Martin F."/>
            <person name="Silar P."/>
            <person name="Natvig D."/>
            <person name="Lalanne C."/>
            <person name="Gautier V."/>
            <person name="Ament-Velasquez S.L."/>
            <person name="Kruys A."/>
            <person name="Hutchinson M.I."/>
            <person name="Powell A.J."/>
            <person name="Barry K."/>
            <person name="Miller A.N."/>
            <person name="Grigoriev I.V."/>
            <person name="Debuchy R."/>
            <person name="Gladieux P."/>
            <person name="Thoren M.H."/>
            <person name="Johannesson H."/>
        </authorList>
    </citation>
    <scope>NUCLEOTIDE SEQUENCE</scope>
    <source>
        <strain evidence="7">CBS 626.80</strain>
    </source>
</reference>
<evidence type="ECO:0000256" key="1">
    <source>
        <dbReference type="ARBA" id="ARBA00022723"/>
    </source>
</evidence>
<keyword evidence="3 4" id="KW-0862">Zinc</keyword>
<dbReference type="Pfam" id="PF00642">
    <property type="entry name" value="zf-CCCH"/>
    <property type="match status" value="2"/>
</dbReference>
<dbReference type="AlphaFoldDB" id="A0AAN6NQ62"/>
<organism evidence="7 8">
    <name type="scientific">Pseudoneurospora amorphoporcata</name>
    <dbReference type="NCBI Taxonomy" id="241081"/>
    <lineage>
        <taxon>Eukaryota</taxon>
        <taxon>Fungi</taxon>
        <taxon>Dikarya</taxon>
        <taxon>Ascomycota</taxon>
        <taxon>Pezizomycotina</taxon>
        <taxon>Sordariomycetes</taxon>
        <taxon>Sordariomycetidae</taxon>
        <taxon>Sordariales</taxon>
        <taxon>Sordariaceae</taxon>
        <taxon>Pseudoneurospora</taxon>
    </lineage>
</organism>
<feature type="zinc finger region" description="C3H1-type" evidence="4">
    <location>
        <begin position="63"/>
        <end position="90"/>
    </location>
</feature>
<feature type="domain" description="C3H1-type" evidence="6">
    <location>
        <begin position="63"/>
        <end position="90"/>
    </location>
</feature>
<feature type="compositionally biased region" description="Gly residues" evidence="5">
    <location>
        <begin position="635"/>
        <end position="645"/>
    </location>
</feature>
<reference evidence="7" key="1">
    <citation type="journal article" date="2023" name="Mol. Phylogenet. Evol.">
        <title>Genome-scale phylogeny and comparative genomics of the fungal order Sordariales.</title>
        <authorList>
            <person name="Hensen N."/>
            <person name="Bonometti L."/>
            <person name="Westerberg I."/>
            <person name="Brannstrom I.O."/>
            <person name="Guillou S."/>
            <person name="Cros-Aarteil S."/>
            <person name="Calhoun S."/>
            <person name="Haridas S."/>
            <person name="Kuo A."/>
            <person name="Mondo S."/>
            <person name="Pangilinan J."/>
            <person name="Riley R."/>
            <person name="LaButti K."/>
            <person name="Andreopoulos B."/>
            <person name="Lipzen A."/>
            <person name="Chen C."/>
            <person name="Yan M."/>
            <person name="Daum C."/>
            <person name="Ng V."/>
            <person name="Clum A."/>
            <person name="Steindorff A."/>
            <person name="Ohm R.A."/>
            <person name="Martin F."/>
            <person name="Silar P."/>
            <person name="Natvig D.O."/>
            <person name="Lalanne C."/>
            <person name="Gautier V."/>
            <person name="Ament-Velasquez S.L."/>
            <person name="Kruys A."/>
            <person name="Hutchinson M.I."/>
            <person name="Powell A.J."/>
            <person name="Barry K."/>
            <person name="Miller A.N."/>
            <person name="Grigoriev I.V."/>
            <person name="Debuchy R."/>
            <person name="Gladieux P."/>
            <person name="Hiltunen Thoren M."/>
            <person name="Johannesson H."/>
        </authorList>
    </citation>
    <scope>NUCLEOTIDE SEQUENCE</scope>
    <source>
        <strain evidence="7">CBS 626.80</strain>
    </source>
</reference>
<proteinExistence type="predicted"/>
<dbReference type="PANTHER" id="PTHR11224">
    <property type="entry name" value="MAKORIN-RELATED"/>
    <property type="match status" value="1"/>
</dbReference>
<evidence type="ECO:0000256" key="5">
    <source>
        <dbReference type="SAM" id="MobiDB-lite"/>
    </source>
</evidence>
<evidence type="ECO:0000256" key="2">
    <source>
        <dbReference type="ARBA" id="ARBA00022771"/>
    </source>
</evidence>
<feature type="compositionally biased region" description="Polar residues" evidence="5">
    <location>
        <begin position="593"/>
        <end position="602"/>
    </location>
</feature>
<dbReference type="Proteomes" id="UP001303222">
    <property type="component" value="Unassembled WGS sequence"/>
</dbReference>
<feature type="region of interest" description="Disordered" evidence="5">
    <location>
        <begin position="11"/>
        <end position="35"/>
    </location>
</feature>
<evidence type="ECO:0000259" key="6">
    <source>
        <dbReference type="PROSITE" id="PS50103"/>
    </source>
</evidence>
<dbReference type="InterPro" id="IPR045072">
    <property type="entry name" value="MKRN-like"/>
</dbReference>
<keyword evidence="2 4" id="KW-0863">Zinc-finger</keyword>
<evidence type="ECO:0000256" key="3">
    <source>
        <dbReference type="ARBA" id="ARBA00022833"/>
    </source>
</evidence>
<comment type="caution">
    <text evidence="7">The sequence shown here is derived from an EMBL/GenBank/DDBJ whole genome shotgun (WGS) entry which is preliminary data.</text>
</comment>
<dbReference type="SMART" id="SM00356">
    <property type="entry name" value="ZnF_C3H1"/>
    <property type="match status" value="2"/>
</dbReference>
<gene>
    <name evidence="7" type="ORF">QBC32DRAFT_45664</name>
</gene>
<dbReference type="PANTHER" id="PTHR11224:SF10">
    <property type="entry name" value="IP09428P-RELATED"/>
    <property type="match status" value="1"/>
</dbReference>
<feature type="zinc finger region" description="C3H1-type" evidence="4">
    <location>
        <begin position="91"/>
        <end position="118"/>
    </location>
</feature>